<feature type="transmembrane region" description="Helical" evidence="7">
    <location>
        <begin position="44"/>
        <end position="67"/>
    </location>
</feature>
<comment type="caution">
    <text evidence="8">The sequence shown here is derived from an EMBL/GenBank/DDBJ whole genome shotgun (WGS) entry which is preliminary data.</text>
</comment>
<dbReference type="AlphaFoldDB" id="A0AAV8XD96"/>
<keyword evidence="3" id="KW-0813">Transport</keyword>
<accession>A0AAV8XD96</accession>
<comment type="subcellular location">
    <subcellularLocation>
        <location evidence="1">Membrane</location>
        <topology evidence="1">Multi-pass membrane protein</topology>
    </subcellularLocation>
</comment>
<feature type="transmembrane region" description="Helical" evidence="7">
    <location>
        <begin position="7"/>
        <end position="24"/>
    </location>
</feature>
<dbReference type="Pfam" id="PF01733">
    <property type="entry name" value="Nucleoside_tran"/>
    <property type="match status" value="1"/>
</dbReference>
<evidence type="ECO:0000256" key="2">
    <source>
        <dbReference type="ARBA" id="ARBA00007965"/>
    </source>
</evidence>
<dbReference type="InterPro" id="IPR002259">
    <property type="entry name" value="Eqnu_transpt"/>
</dbReference>
<dbReference type="EMBL" id="JANEYF010003362">
    <property type="protein sequence ID" value="KAJ8937005.1"/>
    <property type="molecule type" value="Genomic_DNA"/>
</dbReference>
<proteinExistence type="inferred from homology"/>
<organism evidence="8 9">
    <name type="scientific">Rhamnusium bicolor</name>
    <dbReference type="NCBI Taxonomy" id="1586634"/>
    <lineage>
        <taxon>Eukaryota</taxon>
        <taxon>Metazoa</taxon>
        <taxon>Ecdysozoa</taxon>
        <taxon>Arthropoda</taxon>
        <taxon>Hexapoda</taxon>
        <taxon>Insecta</taxon>
        <taxon>Pterygota</taxon>
        <taxon>Neoptera</taxon>
        <taxon>Endopterygota</taxon>
        <taxon>Coleoptera</taxon>
        <taxon>Polyphaga</taxon>
        <taxon>Cucujiformia</taxon>
        <taxon>Chrysomeloidea</taxon>
        <taxon>Cerambycidae</taxon>
        <taxon>Lepturinae</taxon>
        <taxon>Rhagiini</taxon>
        <taxon>Rhamnusium</taxon>
    </lineage>
</organism>
<evidence type="ECO:0000256" key="3">
    <source>
        <dbReference type="ARBA" id="ARBA00022448"/>
    </source>
</evidence>
<reference evidence="8" key="1">
    <citation type="journal article" date="2023" name="Insect Mol. Biol.">
        <title>Genome sequencing provides insights into the evolution of gene families encoding plant cell wall-degrading enzymes in longhorned beetles.</title>
        <authorList>
            <person name="Shin N.R."/>
            <person name="Okamura Y."/>
            <person name="Kirsch R."/>
            <person name="Pauchet Y."/>
        </authorList>
    </citation>
    <scope>NUCLEOTIDE SEQUENCE</scope>
    <source>
        <strain evidence="8">RBIC_L_NR</strain>
    </source>
</reference>
<keyword evidence="5 7" id="KW-1133">Transmembrane helix</keyword>
<keyword evidence="4 7" id="KW-0812">Transmembrane</keyword>
<keyword evidence="9" id="KW-1185">Reference proteome</keyword>
<dbReference type="GO" id="GO:0016020">
    <property type="term" value="C:membrane"/>
    <property type="evidence" value="ECO:0007669"/>
    <property type="project" value="UniProtKB-SubCell"/>
</dbReference>
<evidence type="ECO:0000256" key="4">
    <source>
        <dbReference type="ARBA" id="ARBA00022692"/>
    </source>
</evidence>
<evidence type="ECO:0000256" key="6">
    <source>
        <dbReference type="ARBA" id="ARBA00023136"/>
    </source>
</evidence>
<keyword evidence="6 7" id="KW-0472">Membrane</keyword>
<gene>
    <name evidence="8" type="ORF">NQ314_012087</name>
</gene>
<sequence>MKPSPKYLWIPVTLRVLYIPFYLLCNYQVEGVTRVLPVVVNNDWVYWIVAVTMALTSGYCSSLGMMYTPR</sequence>
<dbReference type="GO" id="GO:0005337">
    <property type="term" value="F:nucleoside transmembrane transporter activity"/>
    <property type="evidence" value="ECO:0007669"/>
    <property type="project" value="InterPro"/>
</dbReference>
<evidence type="ECO:0000313" key="8">
    <source>
        <dbReference type="EMBL" id="KAJ8937005.1"/>
    </source>
</evidence>
<name>A0AAV8XD96_9CUCU</name>
<protein>
    <submittedName>
        <fullName evidence="8">Uncharacterized protein</fullName>
    </submittedName>
</protein>
<comment type="similarity">
    <text evidence="2">Belongs to the SLC29A/ENT transporter (TC 2.A.57) family.</text>
</comment>
<dbReference type="Proteomes" id="UP001162156">
    <property type="component" value="Unassembled WGS sequence"/>
</dbReference>
<evidence type="ECO:0000256" key="5">
    <source>
        <dbReference type="ARBA" id="ARBA00022989"/>
    </source>
</evidence>
<evidence type="ECO:0000256" key="1">
    <source>
        <dbReference type="ARBA" id="ARBA00004141"/>
    </source>
</evidence>
<evidence type="ECO:0000313" key="9">
    <source>
        <dbReference type="Proteomes" id="UP001162156"/>
    </source>
</evidence>
<evidence type="ECO:0000256" key="7">
    <source>
        <dbReference type="SAM" id="Phobius"/>
    </source>
</evidence>